<dbReference type="RefSeq" id="WP_344847824.1">
    <property type="nucleotide sequence ID" value="NZ_BAABDF010000007.1"/>
</dbReference>
<name>A0ABP7KH23_9RHOB</name>
<accession>A0ABP7KH23</accession>
<dbReference type="InterPro" id="IPR005900">
    <property type="entry name" value="6-phosphogluconolactonase_DevB"/>
</dbReference>
<dbReference type="InterPro" id="IPR037171">
    <property type="entry name" value="NagB/RpiA_transferase-like"/>
</dbReference>
<evidence type="ECO:0000256" key="5">
    <source>
        <dbReference type="ARBA" id="ARBA00013198"/>
    </source>
</evidence>
<gene>
    <name evidence="7 9" type="primary">pgl</name>
    <name evidence="9" type="ORF">GCM10022404_26540</name>
</gene>
<dbReference type="InterPro" id="IPR006148">
    <property type="entry name" value="Glc/Gal-6P_isomerase"/>
</dbReference>
<dbReference type="Gene3D" id="3.40.50.1360">
    <property type="match status" value="1"/>
</dbReference>
<protein>
    <recommendedName>
        <fullName evidence="6 7">6-phosphogluconolactonase</fullName>
        <shortName evidence="7">6PGL</shortName>
        <ecNumber evidence="5 7">3.1.1.31</ecNumber>
    </recommendedName>
</protein>
<evidence type="ECO:0000256" key="1">
    <source>
        <dbReference type="ARBA" id="ARBA00000832"/>
    </source>
</evidence>
<dbReference type="Pfam" id="PF01182">
    <property type="entry name" value="Glucosamine_iso"/>
    <property type="match status" value="1"/>
</dbReference>
<evidence type="ECO:0000256" key="2">
    <source>
        <dbReference type="ARBA" id="ARBA00002681"/>
    </source>
</evidence>
<comment type="similarity">
    <text evidence="4 7">Belongs to the glucosamine/galactosamine-6-phosphate isomerase family. 6-phosphogluconolactonase subfamily.</text>
</comment>
<proteinExistence type="inferred from homology"/>
<keyword evidence="7" id="KW-0378">Hydrolase</keyword>
<reference evidence="10" key="1">
    <citation type="journal article" date="2019" name="Int. J. Syst. Evol. Microbiol.">
        <title>The Global Catalogue of Microorganisms (GCM) 10K type strain sequencing project: providing services to taxonomists for standard genome sequencing and annotation.</title>
        <authorList>
            <consortium name="The Broad Institute Genomics Platform"/>
            <consortium name="The Broad Institute Genome Sequencing Center for Infectious Disease"/>
            <person name="Wu L."/>
            <person name="Ma J."/>
        </authorList>
    </citation>
    <scope>NUCLEOTIDE SEQUENCE [LARGE SCALE GENOMIC DNA]</scope>
    <source>
        <strain evidence="10">JCM 17190</strain>
    </source>
</reference>
<comment type="caution">
    <text evidence="9">The sequence shown here is derived from an EMBL/GenBank/DDBJ whole genome shotgun (WGS) entry which is preliminary data.</text>
</comment>
<dbReference type="CDD" id="cd01400">
    <property type="entry name" value="6PGL"/>
    <property type="match status" value="1"/>
</dbReference>
<evidence type="ECO:0000313" key="10">
    <source>
        <dbReference type="Proteomes" id="UP001399917"/>
    </source>
</evidence>
<evidence type="ECO:0000256" key="3">
    <source>
        <dbReference type="ARBA" id="ARBA00004961"/>
    </source>
</evidence>
<dbReference type="PANTHER" id="PTHR11054">
    <property type="entry name" value="6-PHOSPHOGLUCONOLACTONASE"/>
    <property type="match status" value="1"/>
</dbReference>
<dbReference type="Proteomes" id="UP001399917">
    <property type="component" value="Unassembled WGS sequence"/>
</dbReference>
<dbReference type="EC" id="3.1.1.31" evidence="5 7"/>
<dbReference type="SUPFAM" id="SSF100950">
    <property type="entry name" value="NagB/RpiA/CoA transferase-like"/>
    <property type="match status" value="1"/>
</dbReference>
<evidence type="ECO:0000256" key="4">
    <source>
        <dbReference type="ARBA" id="ARBA00010662"/>
    </source>
</evidence>
<evidence type="ECO:0000256" key="7">
    <source>
        <dbReference type="RuleBase" id="RU365095"/>
    </source>
</evidence>
<evidence type="ECO:0000313" key="9">
    <source>
        <dbReference type="EMBL" id="GAA3875468.1"/>
    </source>
</evidence>
<dbReference type="NCBIfam" id="TIGR01198">
    <property type="entry name" value="pgl"/>
    <property type="match status" value="1"/>
</dbReference>
<dbReference type="EMBL" id="BAABDF010000007">
    <property type="protein sequence ID" value="GAA3875468.1"/>
    <property type="molecule type" value="Genomic_DNA"/>
</dbReference>
<evidence type="ECO:0000256" key="6">
    <source>
        <dbReference type="ARBA" id="ARBA00020337"/>
    </source>
</evidence>
<dbReference type="InterPro" id="IPR039104">
    <property type="entry name" value="6PGL"/>
</dbReference>
<comment type="pathway">
    <text evidence="3 7">Carbohydrate degradation; pentose phosphate pathway; D-ribulose 5-phosphate from D-glucose 6-phosphate (oxidative stage): step 2/3.</text>
</comment>
<comment type="function">
    <text evidence="2 7">Hydrolysis of 6-phosphogluconolactone to 6-phosphogluconate.</text>
</comment>
<comment type="catalytic activity">
    <reaction evidence="1 7">
        <text>6-phospho-D-glucono-1,5-lactone + H2O = 6-phospho-D-gluconate + H(+)</text>
        <dbReference type="Rhea" id="RHEA:12556"/>
        <dbReference type="ChEBI" id="CHEBI:15377"/>
        <dbReference type="ChEBI" id="CHEBI:15378"/>
        <dbReference type="ChEBI" id="CHEBI:57955"/>
        <dbReference type="ChEBI" id="CHEBI:58759"/>
        <dbReference type="EC" id="3.1.1.31"/>
    </reaction>
</comment>
<keyword evidence="10" id="KW-1185">Reference proteome</keyword>
<evidence type="ECO:0000259" key="8">
    <source>
        <dbReference type="Pfam" id="PF01182"/>
    </source>
</evidence>
<feature type="domain" description="Glucosamine/galactosamine-6-phosphate isomerase" evidence="8">
    <location>
        <begin position="8"/>
        <end position="221"/>
    </location>
</feature>
<organism evidence="9 10">
    <name type="scientific">Celeribacter arenosi</name>
    <dbReference type="NCBI Taxonomy" id="792649"/>
    <lineage>
        <taxon>Bacteria</taxon>
        <taxon>Pseudomonadati</taxon>
        <taxon>Pseudomonadota</taxon>
        <taxon>Alphaproteobacteria</taxon>
        <taxon>Rhodobacterales</taxon>
        <taxon>Roseobacteraceae</taxon>
        <taxon>Celeribacter</taxon>
    </lineage>
</organism>
<dbReference type="PANTHER" id="PTHR11054:SF0">
    <property type="entry name" value="6-PHOSPHOGLUCONOLACTONASE"/>
    <property type="match status" value="1"/>
</dbReference>
<sequence>MNLIEYADRDALMLGLANKIAGELRAALNHNDRATFCVPGGSTPGPVFETLSAVHLDWSRVDVMLNDERWVDETSPRSNTALLKRTLLKDQAAAARMVPLYTDRPTPEEGLPLLLKGVKDALPIDVLLLGMGTDMHTASLFPGADQLDLALSDEAPELLAMRAPGAPEARITLSAQALKSAIATHLLITGDEKRAALETARGASAQDAPVSLFLPEASVHWAA</sequence>